<keyword evidence="6 7" id="KW-0326">Glycosidase</keyword>
<dbReference type="Pfam" id="PF00959">
    <property type="entry name" value="Phage_lysozyme"/>
    <property type="match status" value="1"/>
</dbReference>
<dbReference type="PANTHER" id="PTHR38107:SF3">
    <property type="entry name" value="LYSOZYME RRRD-RELATED"/>
    <property type="match status" value="1"/>
</dbReference>
<accession>A0ABV6S2T9</accession>
<proteinExistence type="inferred from homology"/>
<sequence length="157" mass="17137">MTDARTLGAAGTALIHKWEGCARRRADGRFDAYPDPGSKDGKPWTIGWGSTGPDIARGTIWTQAQCDARFDRDIARFVNEVARFIAAAPTTPNQFDALVSFHYNTGAIASSTLGKLHKAGRFADAQAQFGKWIYNDGKVMDGLRKRRADEAALYGAK</sequence>
<reference evidence="8 9" key="1">
    <citation type="submission" date="2024-09" db="EMBL/GenBank/DDBJ databases">
        <authorList>
            <person name="Sun Q."/>
            <person name="Mori K."/>
        </authorList>
    </citation>
    <scope>NUCLEOTIDE SEQUENCE [LARGE SCALE GENOMIC DNA]</scope>
    <source>
        <strain evidence="8 9">CICC 11035S</strain>
    </source>
</reference>
<dbReference type="SUPFAM" id="SSF53955">
    <property type="entry name" value="Lysozyme-like"/>
    <property type="match status" value="1"/>
</dbReference>
<gene>
    <name evidence="8" type="ORF">ACFFF8_02985</name>
</gene>
<keyword evidence="2 7" id="KW-0929">Antimicrobial</keyword>
<comment type="similarity">
    <text evidence="7">Belongs to the glycosyl hydrolase 24 family.</text>
</comment>
<dbReference type="HAMAP" id="MF_04110">
    <property type="entry name" value="ENDOLYSIN_T4"/>
    <property type="match status" value="1"/>
</dbReference>
<keyword evidence="5" id="KW-1035">Host cytoplasm</keyword>
<dbReference type="InterPro" id="IPR034690">
    <property type="entry name" value="Endolysin_T4_type"/>
</dbReference>
<dbReference type="Proteomes" id="UP001589858">
    <property type="component" value="Unassembled WGS sequence"/>
</dbReference>
<keyword evidence="4 7" id="KW-0378">Hydrolase</keyword>
<evidence type="ECO:0000256" key="6">
    <source>
        <dbReference type="ARBA" id="ARBA00023295"/>
    </source>
</evidence>
<keyword evidence="9" id="KW-1185">Reference proteome</keyword>
<protein>
    <recommendedName>
        <fullName evidence="7">Lysozyme</fullName>
        <ecNumber evidence="7">3.2.1.17</ecNumber>
    </recommendedName>
</protein>
<dbReference type="RefSeq" id="WP_267221667.1">
    <property type="nucleotide sequence ID" value="NZ_JAPCWC010000011.1"/>
</dbReference>
<dbReference type="InterPro" id="IPR002196">
    <property type="entry name" value="Glyco_hydro_24"/>
</dbReference>
<dbReference type="Gene3D" id="1.10.530.40">
    <property type="match status" value="1"/>
</dbReference>
<organism evidence="8 9">
    <name type="scientific">Novosphingobium clariflavum</name>
    <dbReference type="NCBI Taxonomy" id="2029884"/>
    <lineage>
        <taxon>Bacteria</taxon>
        <taxon>Pseudomonadati</taxon>
        <taxon>Pseudomonadota</taxon>
        <taxon>Alphaproteobacteria</taxon>
        <taxon>Sphingomonadales</taxon>
        <taxon>Sphingomonadaceae</taxon>
        <taxon>Novosphingobium</taxon>
    </lineage>
</organism>
<evidence type="ECO:0000256" key="4">
    <source>
        <dbReference type="ARBA" id="ARBA00022801"/>
    </source>
</evidence>
<comment type="catalytic activity">
    <reaction evidence="1 7">
        <text>Hydrolysis of (1-&gt;4)-beta-linkages between N-acetylmuramic acid and N-acetyl-D-glucosamine residues in a peptidoglycan and between N-acetyl-D-glucosamine residues in chitodextrins.</text>
        <dbReference type="EC" id="3.2.1.17"/>
    </reaction>
</comment>
<keyword evidence="3 7" id="KW-0081">Bacteriolytic enzyme</keyword>
<dbReference type="InterPro" id="IPR023346">
    <property type="entry name" value="Lysozyme-like_dom_sf"/>
</dbReference>
<dbReference type="EC" id="3.2.1.17" evidence="7"/>
<dbReference type="EMBL" id="JBHLTM010000014">
    <property type="protein sequence ID" value="MFC0683554.1"/>
    <property type="molecule type" value="Genomic_DNA"/>
</dbReference>
<evidence type="ECO:0000313" key="8">
    <source>
        <dbReference type="EMBL" id="MFC0683554.1"/>
    </source>
</evidence>
<evidence type="ECO:0000256" key="3">
    <source>
        <dbReference type="ARBA" id="ARBA00022638"/>
    </source>
</evidence>
<dbReference type="CDD" id="cd00737">
    <property type="entry name" value="lyz_endolysin_autolysin"/>
    <property type="match status" value="1"/>
</dbReference>
<evidence type="ECO:0000256" key="7">
    <source>
        <dbReference type="RuleBase" id="RU003788"/>
    </source>
</evidence>
<dbReference type="InterPro" id="IPR051018">
    <property type="entry name" value="Bacteriophage_GH24"/>
</dbReference>
<evidence type="ECO:0000256" key="2">
    <source>
        <dbReference type="ARBA" id="ARBA00022529"/>
    </source>
</evidence>
<evidence type="ECO:0000256" key="1">
    <source>
        <dbReference type="ARBA" id="ARBA00000632"/>
    </source>
</evidence>
<evidence type="ECO:0000256" key="5">
    <source>
        <dbReference type="ARBA" id="ARBA00023200"/>
    </source>
</evidence>
<dbReference type="InterPro" id="IPR023347">
    <property type="entry name" value="Lysozyme_dom_sf"/>
</dbReference>
<comment type="caution">
    <text evidence="8">The sequence shown here is derived from an EMBL/GenBank/DDBJ whole genome shotgun (WGS) entry which is preliminary data.</text>
</comment>
<evidence type="ECO:0000313" key="9">
    <source>
        <dbReference type="Proteomes" id="UP001589858"/>
    </source>
</evidence>
<dbReference type="PANTHER" id="PTHR38107">
    <property type="match status" value="1"/>
</dbReference>
<dbReference type="InterPro" id="IPR033907">
    <property type="entry name" value="Endolysin_autolysin"/>
</dbReference>
<name>A0ABV6S2T9_9SPHN</name>